<name>A0A8J3C9D1_9PSEU</name>
<dbReference type="AlphaFoldDB" id="A0A8J3C9D1"/>
<feature type="region of interest" description="Disordered" evidence="1">
    <location>
        <begin position="148"/>
        <end position="168"/>
    </location>
</feature>
<reference evidence="2" key="2">
    <citation type="submission" date="2020-09" db="EMBL/GenBank/DDBJ databases">
        <authorList>
            <person name="Sun Q."/>
            <person name="Zhou Y."/>
        </authorList>
    </citation>
    <scope>NUCLEOTIDE SEQUENCE</scope>
    <source>
        <strain evidence="2">CGMCC 4.5737</strain>
    </source>
</reference>
<evidence type="ECO:0000313" key="3">
    <source>
        <dbReference type="Proteomes" id="UP000637578"/>
    </source>
</evidence>
<proteinExistence type="predicted"/>
<accession>A0A8J3C9D1</accession>
<gene>
    <name evidence="2" type="ORF">GCM10012275_02320</name>
</gene>
<reference evidence="2" key="1">
    <citation type="journal article" date="2014" name="Int. J. Syst. Evol. Microbiol.">
        <title>Complete genome sequence of Corynebacterium casei LMG S-19264T (=DSM 44701T), isolated from a smear-ripened cheese.</title>
        <authorList>
            <consortium name="US DOE Joint Genome Institute (JGI-PGF)"/>
            <person name="Walter F."/>
            <person name="Albersmeier A."/>
            <person name="Kalinowski J."/>
            <person name="Ruckert C."/>
        </authorList>
    </citation>
    <scope>NUCLEOTIDE SEQUENCE</scope>
    <source>
        <strain evidence="2">CGMCC 4.5737</strain>
    </source>
</reference>
<evidence type="ECO:0000256" key="1">
    <source>
        <dbReference type="SAM" id="MobiDB-lite"/>
    </source>
</evidence>
<organism evidence="2 3">
    <name type="scientific">Longimycelium tulufanense</name>
    <dbReference type="NCBI Taxonomy" id="907463"/>
    <lineage>
        <taxon>Bacteria</taxon>
        <taxon>Bacillati</taxon>
        <taxon>Actinomycetota</taxon>
        <taxon>Actinomycetes</taxon>
        <taxon>Pseudonocardiales</taxon>
        <taxon>Pseudonocardiaceae</taxon>
        <taxon>Longimycelium</taxon>
    </lineage>
</organism>
<evidence type="ECO:0000313" key="2">
    <source>
        <dbReference type="EMBL" id="GGM34522.1"/>
    </source>
</evidence>
<protein>
    <submittedName>
        <fullName evidence="2">Uncharacterized protein</fullName>
    </submittedName>
</protein>
<comment type="caution">
    <text evidence="2">The sequence shown here is derived from an EMBL/GenBank/DDBJ whole genome shotgun (WGS) entry which is preliminary data.</text>
</comment>
<sequence length="186" mass="20193">MLGGPGPYGAVLPGTRHRHRTLARVTGKLNDYAAFPTDQFGVLLFSVHSSTRETNLRAALRREWAGDGPGFVIATAARDHGHPNGPAGPVWALWTPQDRDGRVALRCRLAELPQRGPHVPHHPPWDGVPYTEAAFDPYDRAILDRLAAPPPAPTPVLAQPPQPDAYWADDTDDEVLVLEDAVEADG</sequence>
<feature type="compositionally biased region" description="Pro residues" evidence="1">
    <location>
        <begin position="148"/>
        <end position="163"/>
    </location>
</feature>
<keyword evidence="3" id="KW-1185">Reference proteome</keyword>
<dbReference type="Proteomes" id="UP000637578">
    <property type="component" value="Unassembled WGS sequence"/>
</dbReference>
<dbReference type="EMBL" id="BMMK01000001">
    <property type="protein sequence ID" value="GGM34522.1"/>
    <property type="molecule type" value="Genomic_DNA"/>
</dbReference>